<keyword evidence="5 9" id="KW-0812">Transmembrane</keyword>
<dbReference type="AlphaFoldDB" id="A0A4T9T9Q7"/>
<dbReference type="RefSeq" id="WP_136845227.1">
    <property type="nucleotide sequence ID" value="NZ_CANPEU010000006.1"/>
</dbReference>
<keyword evidence="7 9" id="KW-0472">Membrane</keyword>
<evidence type="ECO:0000256" key="2">
    <source>
        <dbReference type="ARBA" id="ARBA00009773"/>
    </source>
</evidence>
<dbReference type="PANTHER" id="PTHR21716">
    <property type="entry name" value="TRANSMEMBRANE PROTEIN"/>
    <property type="match status" value="1"/>
</dbReference>
<feature type="region of interest" description="Disordered" evidence="8">
    <location>
        <begin position="1"/>
        <end position="24"/>
    </location>
</feature>
<comment type="similarity">
    <text evidence="2">Belongs to the autoinducer-2 exporter (AI-2E) (TC 2.A.86) family.</text>
</comment>
<feature type="transmembrane region" description="Helical" evidence="9">
    <location>
        <begin position="404"/>
        <end position="425"/>
    </location>
</feature>
<evidence type="ECO:0000256" key="1">
    <source>
        <dbReference type="ARBA" id="ARBA00004651"/>
    </source>
</evidence>
<protein>
    <submittedName>
        <fullName evidence="10">AI-2E family transporter</fullName>
    </submittedName>
</protein>
<feature type="transmembrane region" description="Helical" evidence="9">
    <location>
        <begin position="106"/>
        <end position="124"/>
    </location>
</feature>
<evidence type="ECO:0000313" key="11">
    <source>
        <dbReference type="Proteomes" id="UP000309454"/>
    </source>
</evidence>
<feature type="transmembrane region" description="Helical" evidence="9">
    <location>
        <begin position="224"/>
        <end position="250"/>
    </location>
</feature>
<evidence type="ECO:0000313" key="10">
    <source>
        <dbReference type="EMBL" id="TJW12285.1"/>
    </source>
</evidence>
<evidence type="ECO:0000256" key="9">
    <source>
        <dbReference type="SAM" id="Phobius"/>
    </source>
</evidence>
<feature type="transmembrane region" description="Helical" evidence="9">
    <location>
        <begin position="288"/>
        <end position="307"/>
    </location>
</feature>
<keyword evidence="4" id="KW-1003">Cell membrane</keyword>
<keyword evidence="3" id="KW-0813">Transport</keyword>
<accession>A0A4T9T9Q7</accession>
<dbReference type="PANTHER" id="PTHR21716:SF53">
    <property type="entry name" value="PERMEASE PERM-RELATED"/>
    <property type="match status" value="1"/>
</dbReference>
<dbReference type="EMBL" id="SSTM01000001">
    <property type="protein sequence ID" value="TJW12285.1"/>
    <property type="molecule type" value="Genomic_DNA"/>
</dbReference>
<keyword evidence="11" id="KW-1185">Reference proteome</keyword>
<feature type="transmembrane region" description="Helical" evidence="9">
    <location>
        <begin position="78"/>
        <end position="100"/>
    </location>
</feature>
<dbReference type="Pfam" id="PF01594">
    <property type="entry name" value="AI-2E_transport"/>
    <property type="match status" value="1"/>
</dbReference>
<name>A0A4T9T9Q7_9ACTN</name>
<reference evidence="10 11" key="1">
    <citation type="submission" date="2019-04" db="EMBL/GenBank/DDBJ databases">
        <title>Microbes associate with the intestines of laboratory mice.</title>
        <authorList>
            <person name="Navarre W."/>
            <person name="Wong E."/>
            <person name="Huang K.C."/>
            <person name="Tropini C."/>
            <person name="Ng K."/>
            <person name="Yu B."/>
        </authorList>
    </citation>
    <scope>NUCLEOTIDE SEQUENCE [LARGE SCALE GENOMIC DNA]</scope>
    <source>
        <strain evidence="10 11">NM48_B13</strain>
    </source>
</reference>
<evidence type="ECO:0000256" key="5">
    <source>
        <dbReference type="ARBA" id="ARBA00022692"/>
    </source>
</evidence>
<evidence type="ECO:0000256" key="8">
    <source>
        <dbReference type="SAM" id="MobiDB-lite"/>
    </source>
</evidence>
<dbReference type="OrthoDB" id="3185394at2"/>
<dbReference type="Proteomes" id="UP000309454">
    <property type="component" value="Unassembled WGS sequence"/>
</dbReference>
<feature type="transmembrane region" description="Helical" evidence="9">
    <location>
        <begin position="136"/>
        <end position="158"/>
    </location>
</feature>
<dbReference type="GO" id="GO:0005886">
    <property type="term" value="C:plasma membrane"/>
    <property type="evidence" value="ECO:0007669"/>
    <property type="project" value="UniProtKB-SubCell"/>
</dbReference>
<evidence type="ECO:0000256" key="6">
    <source>
        <dbReference type="ARBA" id="ARBA00022989"/>
    </source>
</evidence>
<evidence type="ECO:0000256" key="7">
    <source>
        <dbReference type="ARBA" id="ARBA00023136"/>
    </source>
</evidence>
<comment type="caution">
    <text evidence="10">The sequence shown here is derived from an EMBL/GenBank/DDBJ whole genome shotgun (WGS) entry which is preliminary data.</text>
</comment>
<dbReference type="GO" id="GO:0055085">
    <property type="term" value="P:transmembrane transport"/>
    <property type="evidence" value="ECO:0007669"/>
    <property type="project" value="TreeGrafter"/>
</dbReference>
<feature type="transmembrane region" description="Helical" evidence="9">
    <location>
        <begin position="347"/>
        <end position="366"/>
    </location>
</feature>
<organism evidence="10 11">
    <name type="scientific">Parvibacter caecicola</name>
    <dbReference type="NCBI Taxonomy" id="747645"/>
    <lineage>
        <taxon>Bacteria</taxon>
        <taxon>Bacillati</taxon>
        <taxon>Actinomycetota</taxon>
        <taxon>Coriobacteriia</taxon>
        <taxon>Coriobacteriales</taxon>
        <taxon>Coriobacteriaceae</taxon>
        <taxon>Parvibacter</taxon>
    </lineage>
</organism>
<sequence length="488" mass="51769">MSKRSDACESTAPAPAPEAGAPSYSEGSAAAAAVAECGTLDDAAAAYQFDGPSCPVTAGPDERERLEYKVQRARHRFLNVWTVVGAILLAAAVVFLLHVLALPASIIIWTTVIVFCLRGVVSGLEKRGVSRIVGTTLAYVLMFVVLALVGLLLFSPMFGLNSQFLDLMQSMPSYVQGVSDWLMSLYDQYRIYLEDDTVKQVIGDVQASAASFASQLAQGSAQGIVGFGTALANALMALGFAMVIAFWVLLQLPAIGRETKLIIGPKHAVDAAFWHVTFTRVMGGYIKATIIQCAIIGVACALVFLLLDIPNAAALGAITGIMNIIPIIGPWLGGVVAALVALFKSPIAALIAVLAAIIIQQFVYTFVSPRLMQSSCDVHPAVTLLALMIGSALGGAMDGLMGSLVGMLASIPAAAVAKSFFVYYFEKHTGRRIVSEEGVLFKSGFEDTPGNVPQPLMDATGPSYSAKDYDRQMGKAGKFFARFTKKKY</sequence>
<gene>
    <name evidence="10" type="ORF">E5982_01395</name>
</gene>
<keyword evidence="6 9" id="KW-1133">Transmembrane helix</keyword>
<comment type="subcellular location">
    <subcellularLocation>
        <location evidence="1">Cell membrane</location>
        <topology evidence="1">Multi-pass membrane protein</topology>
    </subcellularLocation>
</comment>
<dbReference type="InterPro" id="IPR002549">
    <property type="entry name" value="AI-2E-like"/>
</dbReference>
<proteinExistence type="inferred from homology"/>
<evidence type="ECO:0000256" key="3">
    <source>
        <dbReference type="ARBA" id="ARBA00022448"/>
    </source>
</evidence>
<evidence type="ECO:0000256" key="4">
    <source>
        <dbReference type="ARBA" id="ARBA00022475"/>
    </source>
</evidence>
<feature type="transmembrane region" description="Helical" evidence="9">
    <location>
        <begin position="313"/>
        <end position="340"/>
    </location>
</feature>